<evidence type="ECO:0000313" key="3">
    <source>
        <dbReference type="Proteomes" id="UP000590412"/>
    </source>
</evidence>
<proteinExistence type="predicted"/>
<feature type="region of interest" description="Disordered" evidence="1">
    <location>
        <begin position="36"/>
        <end position="55"/>
    </location>
</feature>
<accession>A0A8X7NPQ5</accession>
<protein>
    <submittedName>
        <fullName evidence="2">Uncharacterized protein</fullName>
    </submittedName>
</protein>
<comment type="caution">
    <text evidence="2">The sequence shown here is derived from an EMBL/GenBank/DDBJ whole genome shotgun (WGS) entry which is preliminary data.</text>
</comment>
<sequence length="85" mass="9713">MTLLHSNYLPYSLDEGDKDLLIEMVLELAYTNDDGAQENDVSRYTPGHDSPTPPFLKNTSSPIAYAYFSITREFQQYGLTNKFEL</sequence>
<evidence type="ECO:0000313" key="2">
    <source>
        <dbReference type="EMBL" id="KAF6059065.1"/>
    </source>
</evidence>
<dbReference type="AlphaFoldDB" id="A0A8X7NPQ5"/>
<evidence type="ECO:0000256" key="1">
    <source>
        <dbReference type="SAM" id="MobiDB-lite"/>
    </source>
</evidence>
<organism evidence="2 3">
    <name type="scientific">Candida parapsilosis</name>
    <name type="common">Yeast</name>
    <dbReference type="NCBI Taxonomy" id="5480"/>
    <lineage>
        <taxon>Eukaryota</taxon>
        <taxon>Fungi</taxon>
        <taxon>Dikarya</taxon>
        <taxon>Ascomycota</taxon>
        <taxon>Saccharomycotina</taxon>
        <taxon>Pichiomycetes</taxon>
        <taxon>Debaryomycetaceae</taxon>
        <taxon>Candida/Lodderomyces clade</taxon>
        <taxon>Candida</taxon>
    </lineage>
</organism>
<reference evidence="2" key="1">
    <citation type="submission" date="2020-03" db="EMBL/GenBank/DDBJ databases">
        <title>FDA dAtabase for Regulatory Grade micrObial Sequences (FDA-ARGOS): Supporting development and validation of Infectious Disease Dx tests.</title>
        <authorList>
            <person name="Campos J."/>
            <person name="Goldberg B."/>
            <person name="Tallon L."/>
            <person name="Sadzewicz L."/>
            <person name="Vavikolanu K."/>
            <person name="Mehta A."/>
            <person name="Aluvathingal J."/>
            <person name="Nadendla S."/>
            <person name="Nandy P."/>
            <person name="Geyer C."/>
            <person name="Yan Y."/>
            <person name="Sichtig H."/>
        </authorList>
    </citation>
    <scope>NUCLEOTIDE SEQUENCE [LARGE SCALE GENOMIC DNA]</scope>
    <source>
        <strain evidence="2">FDAARGOS_652</strain>
    </source>
</reference>
<name>A0A8X7NPQ5_CANPA</name>
<dbReference type="EMBL" id="JABWAB010000001">
    <property type="protein sequence ID" value="KAF6059065.1"/>
    <property type="molecule type" value="Genomic_DNA"/>
</dbReference>
<gene>
    <name evidence="2" type="ORF">FOB60_000647</name>
</gene>
<dbReference type="Proteomes" id="UP000590412">
    <property type="component" value="Unassembled WGS sequence"/>
</dbReference>